<feature type="binding site" evidence="16">
    <location>
        <begin position="268"/>
        <end position="273"/>
    </location>
    <ligand>
        <name>substrate</name>
    </ligand>
</feature>
<dbReference type="CDD" id="cd02853">
    <property type="entry name" value="E_set_MTHase_like_N"/>
    <property type="match status" value="1"/>
</dbReference>
<proteinExistence type="inferred from homology"/>
<dbReference type="UniPathway" id="UPA00299"/>
<evidence type="ECO:0000256" key="2">
    <source>
        <dbReference type="ARBA" id="ARBA00005199"/>
    </source>
</evidence>
<dbReference type="GO" id="GO:0033942">
    <property type="term" value="F:4-alpha-D-(1-&gt;4)-alpha-D-glucanotrehalose trehalohydrolase activity"/>
    <property type="evidence" value="ECO:0007669"/>
    <property type="project" value="UniProtKB-EC"/>
</dbReference>
<gene>
    <name evidence="19" type="ORF">SFMTTN_1315</name>
</gene>
<dbReference type="SUPFAM" id="SSF51445">
    <property type="entry name" value="(Trans)glycosidases"/>
    <property type="match status" value="1"/>
</dbReference>
<dbReference type="InterPro" id="IPR017853">
    <property type="entry name" value="GH"/>
</dbReference>
<dbReference type="GO" id="GO:0005737">
    <property type="term" value="C:cytoplasm"/>
    <property type="evidence" value="ECO:0007669"/>
    <property type="project" value="UniProtKB-SubCell"/>
</dbReference>
<dbReference type="EMBL" id="BGOW01000012">
    <property type="protein sequence ID" value="GBL45506.1"/>
    <property type="molecule type" value="Genomic_DNA"/>
</dbReference>
<evidence type="ECO:0000256" key="16">
    <source>
        <dbReference type="PIRSR" id="PIRSR006337-2"/>
    </source>
</evidence>
<dbReference type="InterPro" id="IPR014756">
    <property type="entry name" value="Ig_E-set"/>
</dbReference>
<dbReference type="InterPro" id="IPR022567">
    <property type="entry name" value="DUF3459"/>
</dbReference>
<dbReference type="CDD" id="cd11325">
    <property type="entry name" value="AmyAc_GTHase"/>
    <property type="match status" value="1"/>
</dbReference>
<evidence type="ECO:0000256" key="14">
    <source>
        <dbReference type="PIRNR" id="PIRNR006337"/>
    </source>
</evidence>
<evidence type="ECO:0000256" key="3">
    <source>
        <dbReference type="ARBA" id="ARBA00008061"/>
    </source>
</evidence>
<keyword evidence="6" id="KW-0963">Cytoplasm</keyword>
<keyword evidence="20" id="KW-1185">Reference proteome</keyword>
<sequence>MKRMHEMPFGASVLPDSHVRFRLWAPAAELVELCLEKHPGENSVVPMTRLDDGWFQLELTPAQASPGMLYRYRIDGGLNVPDPASRANPQDVHGPSRIVDAAAFEWQDRNWHGRPWHSAVIYEMHVGCFTREGSFTAAIQHLDYLAALGVSAIELMPVADFPGRRNWGYDGVLPFAPDSSYGTPDELKTLIQAAHVKGLMVLLDVVYNHFGPDGNYLHAYAPQFFSERHHTPWGAAINFDGEGSRVVRDFFIHNALYWLEEYHFDGLRLDAVHAIVDDTRPDILKELAAAIHAGPGRTRQVHLVLENDANAARYLQQGAITAQWNDDIHHALHILLTGERDGYYADYADQPTRHLARCLAEGFAFQGEPSLFRAGRQRGESSRHLSPGAFINFSQTHDQVGNRAYGERIALLAQPEPLQVALAVLLLAPSPPMLFMGEEFAAATPFQFFCDFQGDLANAVTEGRRREFAGFREFADGAARARIPDPNDPLTFERSKLDWESLGAPQHKAWLEHYRKLLGLRRDHVVPRLPGTGAGAEFELVGVSGLTVRWRLGDGSGLTLLANLGGVAVEGALHFAGAPLYLSQPDLPAILASGRIPAWSAAWFIEEAIP</sequence>
<comment type="subcellular location">
    <subcellularLocation>
        <location evidence="1 15">Cytoplasm</location>
    </subcellularLocation>
</comment>
<dbReference type="InterPro" id="IPR013783">
    <property type="entry name" value="Ig-like_fold"/>
</dbReference>
<dbReference type="Gene3D" id="2.60.40.10">
    <property type="entry name" value="Immunoglobulins"/>
    <property type="match status" value="1"/>
</dbReference>
<dbReference type="InterPro" id="IPR006047">
    <property type="entry name" value="GH13_cat_dom"/>
</dbReference>
<dbReference type="InterPro" id="IPR004193">
    <property type="entry name" value="Glyco_hydro_13_N"/>
</dbReference>
<dbReference type="InterPro" id="IPR012768">
    <property type="entry name" value="Trehalose_TreZ"/>
</dbReference>
<feature type="site" description="Transition state stabilizer" evidence="17">
    <location>
        <position position="398"/>
    </location>
</feature>
<feature type="active site" description="Proton donor" evidence="15">
    <location>
        <position position="306"/>
    </location>
</feature>
<evidence type="ECO:0000256" key="6">
    <source>
        <dbReference type="ARBA" id="ARBA00022490"/>
    </source>
</evidence>
<evidence type="ECO:0000256" key="15">
    <source>
        <dbReference type="PIRSR" id="PIRSR006337-1"/>
    </source>
</evidence>
<dbReference type="Proteomes" id="UP000286806">
    <property type="component" value="Unassembled WGS sequence"/>
</dbReference>
<dbReference type="Gene3D" id="3.20.20.80">
    <property type="entry name" value="Glycosidases"/>
    <property type="match status" value="1"/>
</dbReference>
<comment type="catalytic activity">
    <reaction evidence="12 14">
        <text>hydrolysis of (1-&gt;4)-alpha-D-glucosidic linkage in 4-alpha-D-[(1-&gt;4)-alpha-D-glucanosyl]n trehalose to yield trehalose and (1-&gt;4)-alpha-D-glucan.</text>
        <dbReference type="EC" id="3.2.1.141"/>
    </reaction>
</comment>
<dbReference type="GO" id="GO:0005992">
    <property type="term" value="P:trehalose biosynthetic process"/>
    <property type="evidence" value="ECO:0007669"/>
    <property type="project" value="UniProtKB-UniRule"/>
</dbReference>
<keyword evidence="7 14" id="KW-0378">Hydrolase</keyword>
<evidence type="ECO:0000256" key="4">
    <source>
        <dbReference type="ARBA" id="ARBA00012268"/>
    </source>
</evidence>
<feature type="active site" description="Nucleophile" evidence="15">
    <location>
        <position position="270"/>
    </location>
</feature>
<organism evidence="19 20">
    <name type="scientific">Sulfuriferula multivorans</name>
    <dbReference type="NCBI Taxonomy" id="1559896"/>
    <lineage>
        <taxon>Bacteria</taxon>
        <taxon>Pseudomonadati</taxon>
        <taxon>Pseudomonadota</taxon>
        <taxon>Betaproteobacteria</taxon>
        <taxon>Nitrosomonadales</taxon>
        <taxon>Sulfuricellaceae</taxon>
        <taxon>Sulfuriferula</taxon>
    </lineage>
</organism>
<evidence type="ECO:0000256" key="5">
    <source>
        <dbReference type="ARBA" id="ARBA00015938"/>
    </source>
</evidence>
<keyword evidence="9 14" id="KW-0326">Glycosidase</keyword>
<dbReference type="RefSeq" id="WP_189836315.1">
    <property type="nucleotide sequence ID" value="NZ_BGOW01000012.1"/>
</dbReference>
<evidence type="ECO:0000256" key="7">
    <source>
        <dbReference type="ARBA" id="ARBA00022801"/>
    </source>
</evidence>
<feature type="domain" description="Glycosyl hydrolase family 13 catalytic" evidence="18">
    <location>
        <begin position="123"/>
        <end position="521"/>
    </location>
</feature>
<feature type="binding site" evidence="16">
    <location>
        <begin position="397"/>
        <end position="402"/>
    </location>
    <ligand>
        <name>substrate</name>
    </ligand>
</feature>
<reference evidence="19 20" key="1">
    <citation type="journal article" date="2019" name="Front. Microbiol.">
        <title>Genomes of Neutrophilic Sulfur-Oxidizing Chemolithoautotrophs Representing 9 Proteobacterial Species From 8 Genera.</title>
        <authorList>
            <person name="Watanabe T."/>
            <person name="Kojima H."/>
            <person name="Umezawa K."/>
            <person name="Hori C."/>
            <person name="Takasuka T.E."/>
            <person name="Kato Y."/>
            <person name="Fukui M."/>
        </authorList>
    </citation>
    <scope>NUCLEOTIDE SEQUENCE [LARGE SCALE GENOMIC DNA]</scope>
    <source>
        <strain evidence="19 20">TTN</strain>
    </source>
</reference>
<evidence type="ECO:0000256" key="10">
    <source>
        <dbReference type="ARBA" id="ARBA00032057"/>
    </source>
</evidence>
<comment type="caution">
    <text evidence="19">The sequence shown here is derived from an EMBL/GenBank/DDBJ whole genome shotgun (WGS) entry which is preliminary data.</text>
</comment>
<dbReference type="SMART" id="SM00642">
    <property type="entry name" value="Aamy"/>
    <property type="match status" value="1"/>
</dbReference>
<evidence type="ECO:0000256" key="11">
    <source>
        <dbReference type="ARBA" id="ARBA00033284"/>
    </source>
</evidence>
<accession>A0A401JD58</accession>
<dbReference type="Pfam" id="PF00128">
    <property type="entry name" value="Alpha-amylase"/>
    <property type="match status" value="1"/>
</dbReference>
<evidence type="ECO:0000313" key="20">
    <source>
        <dbReference type="Proteomes" id="UP000286806"/>
    </source>
</evidence>
<dbReference type="Gene3D" id="1.10.10.760">
    <property type="entry name" value="E-set domains of sugar-utilizing enzymes"/>
    <property type="match status" value="1"/>
</dbReference>
<dbReference type="PANTHER" id="PTHR43002">
    <property type="entry name" value="GLYCOGEN DEBRANCHING ENZYME"/>
    <property type="match status" value="1"/>
</dbReference>
<protein>
    <recommendedName>
        <fullName evidence="5 13">Malto-oligosyltrehalose trehalohydrolase</fullName>
        <shortName evidence="14">MTHase</shortName>
        <ecNumber evidence="4 13">3.2.1.141</ecNumber>
    </recommendedName>
    <alternativeName>
        <fullName evidence="11 14">4-alpha-D-((1-&gt;4)-alpha-D-glucano)trehalose trehalohydrolase</fullName>
    </alternativeName>
    <alternativeName>
        <fullName evidence="10 14">Maltooligosyl trehalose trehalohydrolase</fullName>
    </alternativeName>
</protein>
<keyword evidence="8" id="KW-0119">Carbohydrate metabolism</keyword>
<evidence type="ECO:0000313" key="19">
    <source>
        <dbReference type="EMBL" id="GBL45506.1"/>
    </source>
</evidence>
<evidence type="ECO:0000256" key="1">
    <source>
        <dbReference type="ARBA" id="ARBA00004496"/>
    </source>
</evidence>
<dbReference type="NCBIfam" id="TIGR02402">
    <property type="entry name" value="trehalose_TreZ"/>
    <property type="match status" value="1"/>
</dbReference>
<name>A0A401JD58_9PROT</name>
<evidence type="ECO:0000256" key="12">
    <source>
        <dbReference type="ARBA" id="ARBA00034013"/>
    </source>
</evidence>
<evidence type="ECO:0000256" key="13">
    <source>
        <dbReference type="NCBIfam" id="TIGR02402"/>
    </source>
</evidence>
<evidence type="ECO:0000256" key="9">
    <source>
        <dbReference type="ARBA" id="ARBA00023295"/>
    </source>
</evidence>
<dbReference type="InterPro" id="IPR044901">
    <property type="entry name" value="Trehalose_TreZ_E-set_sf"/>
</dbReference>
<comment type="similarity">
    <text evidence="3 14">Belongs to the glycosyl hydrolase 13 family.</text>
</comment>
<dbReference type="Pfam" id="PF11941">
    <property type="entry name" value="DUF3459"/>
    <property type="match status" value="1"/>
</dbReference>
<comment type="pathway">
    <text evidence="2 14">Glycan biosynthesis; trehalose biosynthesis.</text>
</comment>
<dbReference type="AlphaFoldDB" id="A0A401JD58"/>
<dbReference type="EC" id="3.2.1.141" evidence="4 13"/>
<evidence type="ECO:0000256" key="17">
    <source>
        <dbReference type="PIRSR" id="PIRSR006337-3"/>
    </source>
</evidence>
<dbReference type="SUPFAM" id="SSF81296">
    <property type="entry name" value="E set domains"/>
    <property type="match status" value="1"/>
</dbReference>
<dbReference type="PIRSF" id="PIRSF006337">
    <property type="entry name" value="Trehalose_TreZ"/>
    <property type="match status" value="1"/>
</dbReference>
<feature type="binding site" evidence="16">
    <location>
        <begin position="326"/>
        <end position="330"/>
    </location>
    <ligand>
        <name>substrate</name>
    </ligand>
</feature>
<evidence type="ECO:0000256" key="8">
    <source>
        <dbReference type="ARBA" id="ARBA00023277"/>
    </source>
</evidence>
<evidence type="ECO:0000259" key="18">
    <source>
        <dbReference type="SMART" id="SM00642"/>
    </source>
</evidence>
<dbReference type="Pfam" id="PF02922">
    <property type="entry name" value="CBM_48"/>
    <property type="match status" value="1"/>
</dbReference>